<evidence type="ECO:0000313" key="2">
    <source>
        <dbReference type="EMBL" id="KAK3195641.1"/>
    </source>
</evidence>
<name>A0AAD9ZYU8_9ROSI</name>
<evidence type="ECO:0000313" key="3">
    <source>
        <dbReference type="Proteomes" id="UP001281410"/>
    </source>
</evidence>
<keyword evidence="3" id="KW-1185">Reference proteome</keyword>
<dbReference type="EMBL" id="JANJYJ010000008">
    <property type="protein sequence ID" value="KAK3195641.1"/>
    <property type="molecule type" value="Genomic_DNA"/>
</dbReference>
<evidence type="ECO:0000259" key="1">
    <source>
        <dbReference type="Pfam" id="PF10551"/>
    </source>
</evidence>
<proteinExistence type="predicted"/>
<dbReference type="PANTHER" id="PTHR47718:SF13">
    <property type="entry name" value="OS09G0290500 PROTEIN"/>
    <property type="match status" value="1"/>
</dbReference>
<dbReference type="AlphaFoldDB" id="A0AAD9ZYU8"/>
<dbReference type="PANTHER" id="PTHR47718">
    <property type="entry name" value="OS01G0519700 PROTEIN"/>
    <property type="match status" value="1"/>
</dbReference>
<protein>
    <recommendedName>
        <fullName evidence="1">MULE transposase domain-containing protein</fullName>
    </recommendedName>
</protein>
<accession>A0AAD9ZYU8</accession>
<sequence length="174" mass="20325">MGYCNVRHTRKDLHNQIDTTRRSLIVDSNAESSIAYFFAKSETNPGFFFIYTVDDENRLCNLFWPDSKSQDDFHFFGDVIAFDSTYRTNVYKKPFIIFVGTNHHWKTIVFGFGLLIGETVEKYTWLLETFLLAMEGKKPKSIITDGDKAMRKALKKVMLESVLRLCCWHLERNA</sequence>
<comment type="caution">
    <text evidence="2">The sequence shown here is derived from an EMBL/GenBank/DDBJ whole genome shotgun (WGS) entry which is preliminary data.</text>
</comment>
<reference evidence="2" key="1">
    <citation type="journal article" date="2023" name="Plant J.">
        <title>Genome sequences and population genomics provide insights into the demographic history, inbreeding, and mutation load of two 'living fossil' tree species of Dipteronia.</title>
        <authorList>
            <person name="Feng Y."/>
            <person name="Comes H.P."/>
            <person name="Chen J."/>
            <person name="Zhu S."/>
            <person name="Lu R."/>
            <person name="Zhang X."/>
            <person name="Li P."/>
            <person name="Qiu J."/>
            <person name="Olsen K.M."/>
            <person name="Qiu Y."/>
        </authorList>
    </citation>
    <scope>NUCLEOTIDE SEQUENCE</scope>
    <source>
        <strain evidence="2">NBL</strain>
    </source>
</reference>
<feature type="domain" description="MULE transposase" evidence="1">
    <location>
        <begin position="79"/>
        <end position="172"/>
    </location>
</feature>
<dbReference type="Proteomes" id="UP001281410">
    <property type="component" value="Unassembled WGS sequence"/>
</dbReference>
<organism evidence="2 3">
    <name type="scientific">Dipteronia sinensis</name>
    <dbReference type="NCBI Taxonomy" id="43782"/>
    <lineage>
        <taxon>Eukaryota</taxon>
        <taxon>Viridiplantae</taxon>
        <taxon>Streptophyta</taxon>
        <taxon>Embryophyta</taxon>
        <taxon>Tracheophyta</taxon>
        <taxon>Spermatophyta</taxon>
        <taxon>Magnoliopsida</taxon>
        <taxon>eudicotyledons</taxon>
        <taxon>Gunneridae</taxon>
        <taxon>Pentapetalae</taxon>
        <taxon>rosids</taxon>
        <taxon>malvids</taxon>
        <taxon>Sapindales</taxon>
        <taxon>Sapindaceae</taxon>
        <taxon>Hippocastanoideae</taxon>
        <taxon>Acereae</taxon>
        <taxon>Dipteronia</taxon>
    </lineage>
</organism>
<gene>
    <name evidence="2" type="ORF">Dsin_026951</name>
</gene>
<dbReference type="Pfam" id="PF10551">
    <property type="entry name" value="MULE"/>
    <property type="match status" value="1"/>
</dbReference>
<dbReference type="InterPro" id="IPR018289">
    <property type="entry name" value="MULE_transposase_dom"/>
</dbReference>